<sequence>MCQEVSPTRKQYKGVFTIFKRYWGAYGGLQALLRSPYLHFSIVLLVATSNTWINAGWWEQSIGVLPNLLGFTLGGFAIFIGFGDERFRQLLAEPDESEETHTVYVGLCSTFVHFIIVQVLALFCAILAEAWWFEFAWPPAVKAVLPALNVLGGAIGYGLFLYALTSVLAATMHIFRIATMYEEYQRSLSESAEQVE</sequence>
<protein>
    <recommendedName>
        <fullName evidence="4">Transmembrane protein</fullName>
    </recommendedName>
</protein>
<name>B1Y3J9_LEPCP</name>
<accession>B1Y3J9</accession>
<proteinExistence type="predicted"/>
<reference evidence="2 3" key="1">
    <citation type="submission" date="2008-03" db="EMBL/GenBank/DDBJ databases">
        <title>Complete sequence of Leptothrix cholodnii SP-6.</title>
        <authorList>
            <consortium name="US DOE Joint Genome Institute"/>
            <person name="Copeland A."/>
            <person name="Lucas S."/>
            <person name="Lapidus A."/>
            <person name="Glavina del Rio T."/>
            <person name="Dalin E."/>
            <person name="Tice H."/>
            <person name="Bruce D."/>
            <person name="Goodwin L."/>
            <person name="Pitluck S."/>
            <person name="Chertkov O."/>
            <person name="Brettin T."/>
            <person name="Detter J.C."/>
            <person name="Han C."/>
            <person name="Kuske C.R."/>
            <person name="Schmutz J."/>
            <person name="Larimer F."/>
            <person name="Land M."/>
            <person name="Hauser L."/>
            <person name="Kyrpides N."/>
            <person name="Lykidis A."/>
            <person name="Emerson D."/>
            <person name="Richardson P."/>
        </authorList>
    </citation>
    <scope>NUCLEOTIDE SEQUENCE [LARGE SCALE GENOMIC DNA]</scope>
    <source>
        <strain evidence="3">ATCC 51168 / LMG 8142 / SP-6</strain>
    </source>
</reference>
<dbReference type="EMBL" id="CP001013">
    <property type="protein sequence ID" value="ACB34527.1"/>
    <property type="molecule type" value="Genomic_DNA"/>
</dbReference>
<dbReference type="HOGENOM" id="CLU_107112_1_0_4"/>
<keyword evidence="1" id="KW-1133">Transmembrane helix</keyword>
<evidence type="ECO:0008006" key="4">
    <source>
        <dbReference type="Google" id="ProtNLM"/>
    </source>
</evidence>
<dbReference type="eggNOG" id="ENOG5032RU4">
    <property type="taxonomic scope" value="Bacteria"/>
</dbReference>
<dbReference type="RefSeq" id="WP_012347287.1">
    <property type="nucleotide sequence ID" value="NC_010524.1"/>
</dbReference>
<evidence type="ECO:0000313" key="3">
    <source>
        <dbReference type="Proteomes" id="UP000001693"/>
    </source>
</evidence>
<evidence type="ECO:0000256" key="1">
    <source>
        <dbReference type="SAM" id="Phobius"/>
    </source>
</evidence>
<dbReference type="OrthoDB" id="7032144at2"/>
<dbReference type="Proteomes" id="UP000001693">
    <property type="component" value="Chromosome"/>
</dbReference>
<feature type="transmembrane region" description="Helical" evidence="1">
    <location>
        <begin position="103"/>
        <end position="128"/>
    </location>
</feature>
<dbReference type="AlphaFoldDB" id="B1Y3J9"/>
<evidence type="ECO:0000313" key="2">
    <source>
        <dbReference type="EMBL" id="ACB34527.1"/>
    </source>
</evidence>
<feature type="transmembrane region" description="Helical" evidence="1">
    <location>
        <begin position="64"/>
        <end position="82"/>
    </location>
</feature>
<dbReference type="KEGG" id="lch:Lcho_2261"/>
<keyword evidence="1" id="KW-0472">Membrane</keyword>
<feature type="transmembrane region" description="Helical" evidence="1">
    <location>
        <begin position="148"/>
        <end position="170"/>
    </location>
</feature>
<gene>
    <name evidence="2" type="ordered locus">Lcho_2261</name>
</gene>
<keyword evidence="1" id="KW-0812">Transmembrane</keyword>
<feature type="transmembrane region" description="Helical" evidence="1">
    <location>
        <begin position="37"/>
        <end position="58"/>
    </location>
</feature>
<organism evidence="2 3">
    <name type="scientific">Leptothrix cholodnii (strain ATCC 51168 / LMG 8142 / SP-6)</name>
    <name type="common">Leptothrix discophora (strain SP-6)</name>
    <dbReference type="NCBI Taxonomy" id="395495"/>
    <lineage>
        <taxon>Bacteria</taxon>
        <taxon>Pseudomonadati</taxon>
        <taxon>Pseudomonadota</taxon>
        <taxon>Betaproteobacteria</taxon>
        <taxon>Burkholderiales</taxon>
        <taxon>Sphaerotilaceae</taxon>
        <taxon>Leptothrix</taxon>
    </lineage>
</organism>
<dbReference type="STRING" id="395495.Lcho_2261"/>
<keyword evidence="3" id="KW-1185">Reference proteome</keyword>